<keyword evidence="16" id="KW-1185">Reference proteome</keyword>
<keyword evidence="4 8" id="KW-0547">Nucleotide-binding</keyword>
<dbReference type="Pfam" id="PF08299">
    <property type="entry name" value="Bac_DnaA_C"/>
    <property type="match status" value="1"/>
</dbReference>
<dbReference type="CDD" id="cd00009">
    <property type="entry name" value="AAA"/>
    <property type="match status" value="1"/>
</dbReference>
<keyword evidence="2 8" id="KW-0963">Cytoplasm</keyword>
<feature type="domain" description="Chromosomal replication initiator DnaA C-terminal" evidence="14">
    <location>
        <begin position="393"/>
        <end position="462"/>
    </location>
</feature>
<dbReference type="Gene3D" id="3.30.300.180">
    <property type="match status" value="1"/>
</dbReference>
<dbReference type="InterPro" id="IPR024633">
    <property type="entry name" value="DnaA_N_dom"/>
</dbReference>
<dbReference type="SUPFAM" id="SSF48295">
    <property type="entry name" value="TrpR-like"/>
    <property type="match status" value="1"/>
</dbReference>
<keyword evidence="7 8" id="KW-0238">DNA-binding</keyword>
<comment type="subcellular location">
    <subcellularLocation>
        <location evidence="8">Cytoplasm</location>
    </subcellularLocation>
</comment>
<evidence type="ECO:0000256" key="1">
    <source>
        <dbReference type="ARBA" id="ARBA00006583"/>
    </source>
</evidence>
<dbReference type="FunFam" id="3.40.50.300:FF:000668">
    <property type="entry name" value="Chromosomal replication initiator protein DnaA"/>
    <property type="match status" value="1"/>
</dbReference>
<dbReference type="Gene3D" id="1.10.1750.10">
    <property type="match status" value="1"/>
</dbReference>
<comment type="function">
    <text evidence="8 10">Plays an essential role in the initiation and regulation of chromosomal replication. ATP-DnaA binds to the origin of replication (oriC) to initiate formation of the DNA replication initiation complex once per cell cycle. Binds the DnaA box (a 9 base pair repeat at the origin) and separates the double-stranded (ds)DNA. Forms a right-handed helical filament on oriC DNA; dsDNA binds to the exterior of the filament while single-stranded (ss)DNA is stabiized in the filament's interior. The ATP-DnaA-oriC complex binds and stabilizes one strand of the AT-rich DNA unwinding element (DUE), permitting loading of DNA polymerase. After initiation quickly degrades to an ADP-DnaA complex that is not apt for DNA replication. Binds acidic phospholipids.</text>
</comment>
<evidence type="ECO:0000256" key="11">
    <source>
        <dbReference type="RuleBase" id="RU004227"/>
    </source>
</evidence>
<comment type="domain">
    <text evidence="8">Domain I is involved in oligomerization and binding regulators, domain II is flexibile and of varying length in different bacteria, domain III forms the AAA+ region, while domain IV binds dsDNA.</text>
</comment>
<dbReference type="GO" id="GO:0006270">
    <property type="term" value="P:DNA replication initiation"/>
    <property type="evidence" value="ECO:0007669"/>
    <property type="project" value="UniProtKB-UniRule"/>
</dbReference>
<keyword evidence="5 8" id="KW-0067">ATP-binding</keyword>
<dbReference type="InterPro" id="IPR001957">
    <property type="entry name" value="Chromosome_initiator_DnaA"/>
</dbReference>
<dbReference type="SMART" id="SM00760">
    <property type="entry name" value="Bac_DnaA_C"/>
    <property type="match status" value="1"/>
</dbReference>
<proteinExistence type="inferred from homology"/>
<evidence type="ECO:0000259" key="14">
    <source>
        <dbReference type="SMART" id="SM00760"/>
    </source>
</evidence>
<protein>
    <recommendedName>
        <fullName evidence="8 9">Chromosomal replication initiator protein DnaA</fullName>
    </recommendedName>
</protein>
<feature type="binding site" evidence="8">
    <location>
        <position position="193"/>
    </location>
    <ligand>
        <name>ATP</name>
        <dbReference type="ChEBI" id="CHEBI:30616"/>
    </ligand>
</feature>
<dbReference type="GO" id="GO:0005737">
    <property type="term" value="C:cytoplasm"/>
    <property type="evidence" value="ECO:0007669"/>
    <property type="project" value="UniProtKB-SubCell"/>
</dbReference>
<dbReference type="NCBIfam" id="TIGR00362">
    <property type="entry name" value="DnaA"/>
    <property type="match status" value="1"/>
</dbReference>
<evidence type="ECO:0000256" key="4">
    <source>
        <dbReference type="ARBA" id="ARBA00022741"/>
    </source>
</evidence>
<dbReference type="PANTHER" id="PTHR30050:SF2">
    <property type="entry name" value="CHROMOSOMAL REPLICATION INITIATOR PROTEIN DNAA"/>
    <property type="match status" value="1"/>
</dbReference>
<gene>
    <name evidence="8 15" type="primary">dnaA</name>
    <name evidence="15" type="ORF">DKB62_06730</name>
</gene>
<dbReference type="Proteomes" id="UP000254337">
    <property type="component" value="Chromosome"/>
</dbReference>
<feature type="region of interest" description="Domain I, interacts with DnaA modulators" evidence="8">
    <location>
        <begin position="1"/>
        <end position="118"/>
    </location>
</feature>
<dbReference type="GO" id="GO:0005524">
    <property type="term" value="F:ATP binding"/>
    <property type="evidence" value="ECO:0007669"/>
    <property type="project" value="UniProtKB-UniRule"/>
</dbReference>
<evidence type="ECO:0000256" key="7">
    <source>
        <dbReference type="ARBA" id="ARBA00023125"/>
    </source>
</evidence>
<dbReference type="SMART" id="SM00382">
    <property type="entry name" value="AAA"/>
    <property type="match status" value="1"/>
</dbReference>
<dbReference type="GO" id="GO:0008289">
    <property type="term" value="F:lipid binding"/>
    <property type="evidence" value="ECO:0007669"/>
    <property type="project" value="UniProtKB-KW"/>
</dbReference>
<evidence type="ECO:0000256" key="6">
    <source>
        <dbReference type="ARBA" id="ARBA00023121"/>
    </source>
</evidence>
<dbReference type="PROSITE" id="PS01008">
    <property type="entry name" value="DNAA"/>
    <property type="match status" value="1"/>
</dbReference>
<feature type="binding site" evidence="8">
    <location>
        <position position="189"/>
    </location>
    <ligand>
        <name>ATP</name>
        <dbReference type="ChEBI" id="CHEBI:30616"/>
    </ligand>
</feature>
<dbReference type="InterPro" id="IPR018312">
    <property type="entry name" value="Chromosome_initiator_DnaA_CS"/>
</dbReference>
<dbReference type="CDD" id="cd06571">
    <property type="entry name" value="Bac_DnaA_C"/>
    <property type="match status" value="1"/>
</dbReference>
<dbReference type="PANTHER" id="PTHR30050">
    <property type="entry name" value="CHROMOSOMAL REPLICATION INITIATOR PROTEIN DNAA"/>
    <property type="match status" value="1"/>
</dbReference>
<dbReference type="InterPro" id="IPR010921">
    <property type="entry name" value="Trp_repressor/repl_initiator"/>
</dbReference>
<evidence type="ECO:0000256" key="12">
    <source>
        <dbReference type="SAM" id="MobiDB-lite"/>
    </source>
</evidence>
<sequence length="488" mass="55365">MDLATLWAGMLEQLKKVLPKPIYETWFVSSLIPTSYENDVLVLAAAQKFVCNFVNKNYADQLNEAAEAVTGRPTTVKLEDMNAPAAEPAKPAETDDLYKDTLFSDEDLPKAPPKKKAEPEPKAVMVKEANESISPPPEEPTTEDNLIPNYTFDNFIVGNSNRIAYSIAASVAEAPAKKYNPLYIYGGSGLGKTHLMHAIGHQILKNFPHMRLRCITSEDFVNDFIQAIQDKNTENFRQQYRNIDVLLVDDIQFLGQGDKDSSKEEFFHTFNKLYQGQKQMVFTSDRPPLDIKSLEDRLRSRFQSGTVTGIEPPDLETRTAILRTWAQKEKINIDKDAINYIAANVSDNIRDLYGAYNNVLSMASIEKNDVTLSLTQRALKYLVAEKEEKKYITIDEITSSVCRFYSVNYNELMGKKRTKNIALARQVAMYLCRELTGNTYPHIGTAFSGRDHTTVMHACEKITKMMNDSDTFKEMIERLKEKILDVDK</sequence>
<comment type="caution">
    <text evidence="8">Lacks conserved residue(s) required for the propagation of feature annotation.</text>
</comment>
<dbReference type="InterPro" id="IPR038454">
    <property type="entry name" value="DnaA_N_sf"/>
</dbReference>
<evidence type="ECO:0000256" key="3">
    <source>
        <dbReference type="ARBA" id="ARBA00022705"/>
    </source>
</evidence>
<dbReference type="AlphaFoldDB" id="A0A346B2P4"/>
<organism evidence="15 16">
    <name type="scientific">Megasphaera stantonii</name>
    <dbReference type="NCBI Taxonomy" id="2144175"/>
    <lineage>
        <taxon>Bacteria</taxon>
        <taxon>Bacillati</taxon>
        <taxon>Bacillota</taxon>
        <taxon>Negativicutes</taxon>
        <taxon>Veillonellales</taxon>
        <taxon>Veillonellaceae</taxon>
        <taxon>Megasphaera</taxon>
    </lineage>
</organism>
<dbReference type="InterPro" id="IPR003593">
    <property type="entry name" value="AAA+_ATPase"/>
</dbReference>
<dbReference type="Gene3D" id="3.40.50.300">
    <property type="entry name" value="P-loop containing nucleotide triphosphate hydrolases"/>
    <property type="match status" value="1"/>
</dbReference>
<reference evidence="15 16" key="1">
    <citation type="submission" date="2018-05" db="EMBL/GenBank/DDBJ databases">
        <title>Complete genome sequence of Megasphaera sp. AJH120T, isolated from the ceca of a chicken.</title>
        <authorList>
            <person name="Maki J."/>
            <person name="Looft T."/>
        </authorList>
    </citation>
    <scope>NUCLEOTIDE SEQUENCE [LARGE SCALE GENOMIC DNA]</scope>
    <source>
        <strain evidence="15 16">AJH120</strain>
    </source>
</reference>
<feature type="domain" description="AAA+ ATPase" evidence="13">
    <location>
        <begin position="178"/>
        <end position="308"/>
    </location>
</feature>
<evidence type="ECO:0000313" key="15">
    <source>
        <dbReference type="EMBL" id="AXL22387.1"/>
    </source>
</evidence>
<evidence type="ECO:0000256" key="9">
    <source>
        <dbReference type="NCBIfam" id="TIGR00362"/>
    </source>
</evidence>
<evidence type="ECO:0000259" key="13">
    <source>
        <dbReference type="SMART" id="SM00382"/>
    </source>
</evidence>
<feature type="region of interest" description="Domain IV, binds dsDNA" evidence="8">
    <location>
        <begin position="364"/>
        <end position="488"/>
    </location>
</feature>
<keyword evidence="3 8" id="KW-0235">DNA replication</keyword>
<feature type="region of interest" description="Disordered" evidence="12">
    <location>
        <begin position="76"/>
        <end position="96"/>
    </location>
</feature>
<name>A0A346B2P4_9FIRM</name>
<dbReference type="HAMAP" id="MF_00377">
    <property type="entry name" value="DnaA_bact"/>
    <property type="match status" value="1"/>
</dbReference>
<evidence type="ECO:0000256" key="2">
    <source>
        <dbReference type="ARBA" id="ARBA00022490"/>
    </source>
</evidence>
<dbReference type="GO" id="GO:0003688">
    <property type="term" value="F:DNA replication origin binding"/>
    <property type="evidence" value="ECO:0007669"/>
    <property type="project" value="UniProtKB-UniRule"/>
</dbReference>
<keyword evidence="6 8" id="KW-0446">Lipid-binding</keyword>
<dbReference type="InterPro" id="IPR013317">
    <property type="entry name" value="DnaA_dom"/>
</dbReference>
<dbReference type="OrthoDB" id="9807019at2"/>
<dbReference type="EMBL" id="CP029462">
    <property type="protein sequence ID" value="AXL22387.1"/>
    <property type="molecule type" value="Genomic_DNA"/>
</dbReference>
<dbReference type="GO" id="GO:0006275">
    <property type="term" value="P:regulation of DNA replication"/>
    <property type="evidence" value="ECO:0007669"/>
    <property type="project" value="UniProtKB-UniRule"/>
</dbReference>
<dbReference type="InterPro" id="IPR013159">
    <property type="entry name" value="DnaA_C"/>
</dbReference>
<dbReference type="Gene3D" id="1.10.8.60">
    <property type="match status" value="1"/>
</dbReference>
<comment type="subunit">
    <text evidence="8">Oligomerizes as a right-handed, spiral filament on DNA at oriC.</text>
</comment>
<dbReference type="Pfam" id="PF00308">
    <property type="entry name" value="Bac_DnaA"/>
    <property type="match status" value="1"/>
</dbReference>
<dbReference type="SUPFAM" id="SSF52540">
    <property type="entry name" value="P-loop containing nucleoside triphosphate hydrolases"/>
    <property type="match status" value="1"/>
</dbReference>
<feature type="region of interest" description="Disordered" evidence="12">
    <location>
        <begin position="103"/>
        <end position="122"/>
    </location>
</feature>
<accession>A0A346B2P4</accession>
<dbReference type="GO" id="GO:0005886">
    <property type="term" value="C:plasma membrane"/>
    <property type="evidence" value="ECO:0007669"/>
    <property type="project" value="TreeGrafter"/>
</dbReference>
<evidence type="ECO:0000256" key="10">
    <source>
        <dbReference type="RuleBase" id="RU000577"/>
    </source>
</evidence>
<evidence type="ECO:0000313" key="16">
    <source>
        <dbReference type="Proteomes" id="UP000254337"/>
    </source>
</evidence>
<dbReference type="KEGG" id="meg:DKB62_06730"/>
<evidence type="ECO:0000256" key="5">
    <source>
        <dbReference type="ARBA" id="ARBA00022840"/>
    </source>
</evidence>
<evidence type="ECO:0000256" key="8">
    <source>
        <dbReference type="HAMAP-Rule" id="MF_00377"/>
    </source>
</evidence>
<comment type="similarity">
    <text evidence="1 8 11">Belongs to the DnaA family.</text>
</comment>
<dbReference type="InterPro" id="IPR020591">
    <property type="entry name" value="Chromosome_initiator_DnaA-like"/>
</dbReference>
<feature type="binding site" evidence="8">
    <location>
        <position position="192"/>
    </location>
    <ligand>
        <name>ATP</name>
        <dbReference type="ChEBI" id="CHEBI:30616"/>
    </ligand>
</feature>
<dbReference type="InterPro" id="IPR027417">
    <property type="entry name" value="P-loop_NTPase"/>
</dbReference>
<feature type="binding site" evidence="8">
    <location>
        <position position="191"/>
    </location>
    <ligand>
        <name>ATP</name>
        <dbReference type="ChEBI" id="CHEBI:30616"/>
    </ligand>
</feature>
<dbReference type="PRINTS" id="PR00051">
    <property type="entry name" value="DNAA"/>
</dbReference>
<dbReference type="Pfam" id="PF11638">
    <property type="entry name" value="DnaA_N"/>
    <property type="match status" value="1"/>
</dbReference>